<evidence type="ECO:0000256" key="4">
    <source>
        <dbReference type="SAM" id="MobiDB-lite"/>
    </source>
</evidence>
<dbReference type="EMBL" id="AMZH03011223">
    <property type="protein sequence ID" value="RRT53287.1"/>
    <property type="molecule type" value="Genomic_DNA"/>
</dbReference>
<gene>
    <name evidence="6" type="ORF">B296_00023522</name>
</gene>
<feature type="domain" description="DUF4005" evidence="5">
    <location>
        <begin position="321"/>
        <end position="393"/>
    </location>
</feature>
<feature type="region of interest" description="Disordered" evidence="4">
    <location>
        <begin position="251"/>
        <end position="285"/>
    </location>
</feature>
<dbReference type="InterPro" id="IPR000048">
    <property type="entry name" value="IQ_motif_EF-hand-BS"/>
</dbReference>
<comment type="subunit">
    <text evidence="3">Binds to multiple calmodulin (CaM) in the presence of Ca(2+) and CaM-like proteins.</text>
</comment>
<feature type="non-terminal residue" evidence="6">
    <location>
        <position position="1"/>
    </location>
</feature>
<evidence type="ECO:0000313" key="6">
    <source>
        <dbReference type="EMBL" id="RRT53287.1"/>
    </source>
</evidence>
<dbReference type="Proteomes" id="UP000287651">
    <property type="component" value="Unassembled WGS sequence"/>
</dbReference>
<organism evidence="6 7">
    <name type="scientific">Ensete ventricosum</name>
    <name type="common">Abyssinian banana</name>
    <name type="synonym">Musa ensete</name>
    <dbReference type="NCBI Taxonomy" id="4639"/>
    <lineage>
        <taxon>Eukaryota</taxon>
        <taxon>Viridiplantae</taxon>
        <taxon>Streptophyta</taxon>
        <taxon>Embryophyta</taxon>
        <taxon>Tracheophyta</taxon>
        <taxon>Spermatophyta</taxon>
        <taxon>Magnoliopsida</taxon>
        <taxon>Liliopsida</taxon>
        <taxon>Zingiberales</taxon>
        <taxon>Musaceae</taxon>
        <taxon>Ensete</taxon>
    </lineage>
</organism>
<sequence>TVREMGRATRWLRSLWGGKKESKDPKEFSRCSGGGEDRREKKRWSFGKPAKDAGEVVLGQNASTAAAVEAAWFRSFYAESDKEQSKHAIAVAAATAAAADAAVAAAHAAVAVVRLTTRGTGAALDSGRERWYAAAAAVKIQTSFRGYLVLKPARDGSLCAKKALRALKALVKLQALVRGYLNSAIGDRWYALPTQAAAPCNNAVLLGSLSVCFWSQERFDDARRENMSSFHCRRFSSCLDNVSNSFDRSPKIVEVDTGRPRSRSSRRTTPSVIDPAEDSHWSSISSPLPPCQIPARISVPDCRDFFQDYDWCLAGEKCRQSATAQSTPRGASSSSNWPVAGAKSVCDEDGVRRRFLLNVRSCHNYMASTESFEAKLRSQSAPKQRPDPAGTRKRVPLSEVTVESMAAALGGVGFQRPCSRAQEAFNFRSAVVGKIDKSSELRREAEEEIYLPRKW</sequence>
<dbReference type="Pfam" id="PF00612">
    <property type="entry name" value="IQ"/>
    <property type="match status" value="1"/>
</dbReference>
<dbReference type="InterPro" id="IPR025064">
    <property type="entry name" value="DUF4005"/>
</dbReference>
<feature type="compositionally biased region" description="Basic and acidic residues" evidence="4">
    <location>
        <begin position="18"/>
        <end position="39"/>
    </location>
</feature>
<keyword evidence="1" id="KW-0112">Calmodulin-binding</keyword>
<comment type="caution">
    <text evidence="6">The sequence shown here is derived from an EMBL/GenBank/DDBJ whole genome shotgun (WGS) entry which is preliminary data.</text>
</comment>
<evidence type="ECO:0000256" key="1">
    <source>
        <dbReference type="ARBA" id="ARBA00022860"/>
    </source>
</evidence>
<reference evidence="6 7" key="1">
    <citation type="journal article" date="2014" name="Agronomy (Basel)">
        <title>A Draft Genome Sequence for Ensete ventricosum, the Drought-Tolerant Tree Against Hunger.</title>
        <authorList>
            <person name="Harrison J."/>
            <person name="Moore K.A."/>
            <person name="Paszkiewicz K."/>
            <person name="Jones T."/>
            <person name="Grant M."/>
            <person name="Ambacheew D."/>
            <person name="Muzemil S."/>
            <person name="Studholme D.J."/>
        </authorList>
    </citation>
    <scope>NUCLEOTIDE SEQUENCE [LARGE SCALE GENOMIC DNA]</scope>
</reference>
<evidence type="ECO:0000259" key="5">
    <source>
        <dbReference type="Pfam" id="PF13178"/>
    </source>
</evidence>
<feature type="region of interest" description="Disordered" evidence="4">
    <location>
        <begin position="16"/>
        <end position="44"/>
    </location>
</feature>
<protein>
    <recommendedName>
        <fullName evidence="5">DUF4005 domain-containing protein</fullName>
    </recommendedName>
</protein>
<evidence type="ECO:0000313" key="7">
    <source>
        <dbReference type="Proteomes" id="UP000287651"/>
    </source>
</evidence>
<dbReference type="PROSITE" id="PS50096">
    <property type="entry name" value="IQ"/>
    <property type="match status" value="1"/>
</dbReference>
<dbReference type="Gene3D" id="1.20.5.190">
    <property type="match status" value="1"/>
</dbReference>
<dbReference type="AlphaFoldDB" id="A0A426YNI9"/>
<comment type="similarity">
    <text evidence="2">Belongs to the IQD family.</text>
</comment>
<evidence type="ECO:0000256" key="2">
    <source>
        <dbReference type="ARBA" id="ARBA00024341"/>
    </source>
</evidence>
<dbReference type="PANTHER" id="PTHR32295:SF290">
    <property type="entry name" value="OS01G0190500 PROTEIN"/>
    <property type="match status" value="1"/>
</dbReference>
<dbReference type="PANTHER" id="PTHR32295">
    <property type="entry name" value="IQ-DOMAIN 5-RELATED"/>
    <property type="match status" value="1"/>
</dbReference>
<accession>A0A426YNI9</accession>
<dbReference type="Pfam" id="PF13178">
    <property type="entry name" value="DUF4005"/>
    <property type="match status" value="1"/>
</dbReference>
<feature type="region of interest" description="Disordered" evidence="4">
    <location>
        <begin position="373"/>
        <end position="394"/>
    </location>
</feature>
<proteinExistence type="inferred from homology"/>
<dbReference type="GO" id="GO:0005516">
    <property type="term" value="F:calmodulin binding"/>
    <property type="evidence" value="ECO:0007669"/>
    <property type="project" value="UniProtKB-KW"/>
</dbReference>
<evidence type="ECO:0000256" key="3">
    <source>
        <dbReference type="ARBA" id="ARBA00024378"/>
    </source>
</evidence>
<name>A0A426YNI9_ENSVE</name>
<feature type="compositionally biased region" description="Polar residues" evidence="4">
    <location>
        <begin position="373"/>
        <end position="382"/>
    </location>
</feature>